<protein>
    <submittedName>
        <fullName evidence="7">Aromatic aminotransferase</fullName>
    </submittedName>
</protein>
<accession>A0AAW2ZDC2</accession>
<gene>
    <name evidence="7" type="ORF">AKO1_000817</name>
</gene>
<evidence type="ECO:0000256" key="2">
    <source>
        <dbReference type="ARBA" id="ARBA00007441"/>
    </source>
</evidence>
<sequence>MIVVTNPSNPTGAVCSKELLDEISQICLDNNVWLVLDETYEYFMFDDATHYSPRGDHILHLYSFSKAFGLAGWRVGYIAYPKSNQTLELSLGKYQDTVPICCSSASQRMALECLRADGIEKVYTTKMINTLKANRDLVWDAMSLLPDKVKSKGAIYMWGRFPNFSQQTREQVTAEQEWKVIEWLIKKHHIAVLPGSCFGEPGSFRVSFSNLNQQDCEKAAASLKKGLEELASGTANF</sequence>
<dbReference type="PROSITE" id="PS00105">
    <property type="entry name" value="AA_TRANSFER_CLASS_1"/>
    <property type="match status" value="1"/>
</dbReference>
<keyword evidence="3 7" id="KW-0032">Aminotransferase</keyword>
<dbReference type="EMBL" id="JAOPGA020001331">
    <property type="protein sequence ID" value="KAL0487339.1"/>
    <property type="molecule type" value="Genomic_DNA"/>
</dbReference>
<feature type="domain" description="Aminotransferase class I/classII large" evidence="6">
    <location>
        <begin position="1"/>
        <end position="223"/>
    </location>
</feature>
<keyword evidence="8" id="KW-1185">Reference proteome</keyword>
<dbReference type="AlphaFoldDB" id="A0AAW2ZDC2"/>
<comment type="caution">
    <text evidence="7">The sequence shown here is derived from an EMBL/GenBank/DDBJ whole genome shotgun (WGS) entry which is preliminary data.</text>
</comment>
<dbReference type="Gene3D" id="3.40.640.10">
    <property type="entry name" value="Type I PLP-dependent aspartate aminotransferase-like (Major domain)"/>
    <property type="match status" value="1"/>
</dbReference>
<reference evidence="7 8" key="1">
    <citation type="submission" date="2024-03" db="EMBL/GenBank/DDBJ databases">
        <title>The Acrasis kona genome and developmental transcriptomes reveal deep origins of eukaryotic multicellular pathways.</title>
        <authorList>
            <person name="Sheikh S."/>
            <person name="Fu C.-J."/>
            <person name="Brown M.W."/>
            <person name="Baldauf S.L."/>
        </authorList>
    </citation>
    <scope>NUCLEOTIDE SEQUENCE [LARGE SCALE GENOMIC DNA]</scope>
    <source>
        <strain evidence="7 8">ATCC MYA-3509</strain>
    </source>
</reference>
<dbReference type="InterPro" id="IPR004838">
    <property type="entry name" value="NHTrfase_class1_PyrdxlP-BS"/>
</dbReference>
<evidence type="ECO:0000259" key="6">
    <source>
        <dbReference type="Pfam" id="PF00155"/>
    </source>
</evidence>
<dbReference type="GO" id="GO:0030170">
    <property type="term" value="F:pyridoxal phosphate binding"/>
    <property type="evidence" value="ECO:0007669"/>
    <property type="project" value="InterPro"/>
</dbReference>
<dbReference type="GO" id="GO:0008483">
    <property type="term" value="F:transaminase activity"/>
    <property type="evidence" value="ECO:0007669"/>
    <property type="project" value="UniProtKB-KW"/>
</dbReference>
<dbReference type="CDD" id="cd00609">
    <property type="entry name" value="AAT_like"/>
    <property type="match status" value="1"/>
</dbReference>
<dbReference type="InterPro" id="IPR050596">
    <property type="entry name" value="AspAT/PAT-like"/>
</dbReference>
<name>A0AAW2ZDC2_9EUKA</name>
<proteinExistence type="inferred from homology"/>
<evidence type="ECO:0000256" key="3">
    <source>
        <dbReference type="ARBA" id="ARBA00022576"/>
    </source>
</evidence>
<evidence type="ECO:0000256" key="1">
    <source>
        <dbReference type="ARBA" id="ARBA00001933"/>
    </source>
</evidence>
<dbReference type="Proteomes" id="UP001431209">
    <property type="component" value="Unassembled WGS sequence"/>
</dbReference>
<keyword evidence="4" id="KW-0808">Transferase</keyword>
<dbReference type="InterPro" id="IPR004839">
    <property type="entry name" value="Aminotransferase_I/II_large"/>
</dbReference>
<evidence type="ECO:0000313" key="7">
    <source>
        <dbReference type="EMBL" id="KAL0487339.1"/>
    </source>
</evidence>
<evidence type="ECO:0000256" key="4">
    <source>
        <dbReference type="ARBA" id="ARBA00022679"/>
    </source>
</evidence>
<comment type="similarity">
    <text evidence="2">Belongs to the class-I pyridoxal-phosphate-dependent aminotransferase family.</text>
</comment>
<dbReference type="PANTHER" id="PTHR46383:SF5">
    <property type="entry name" value="AMINOTRANSFERASE CLASS I_CLASSII DOMAIN-CONTAINING PROTEIN"/>
    <property type="match status" value="1"/>
</dbReference>
<dbReference type="SUPFAM" id="SSF53383">
    <property type="entry name" value="PLP-dependent transferases"/>
    <property type="match status" value="1"/>
</dbReference>
<evidence type="ECO:0000256" key="5">
    <source>
        <dbReference type="ARBA" id="ARBA00022898"/>
    </source>
</evidence>
<keyword evidence="5" id="KW-0663">Pyridoxal phosphate</keyword>
<comment type="cofactor">
    <cofactor evidence="1">
        <name>pyridoxal 5'-phosphate</name>
        <dbReference type="ChEBI" id="CHEBI:597326"/>
    </cofactor>
</comment>
<dbReference type="GO" id="GO:0006520">
    <property type="term" value="P:amino acid metabolic process"/>
    <property type="evidence" value="ECO:0007669"/>
    <property type="project" value="InterPro"/>
</dbReference>
<dbReference type="InterPro" id="IPR015421">
    <property type="entry name" value="PyrdxlP-dep_Trfase_major"/>
</dbReference>
<dbReference type="InterPro" id="IPR015424">
    <property type="entry name" value="PyrdxlP-dep_Trfase"/>
</dbReference>
<evidence type="ECO:0000313" key="8">
    <source>
        <dbReference type="Proteomes" id="UP001431209"/>
    </source>
</evidence>
<organism evidence="7 8">
    <name type="scientific">Acrasis kona</name>
    <dbReference type="NCBI Taxonomy" id="1008807"/>
    <lineage>
        <taxon>Eukaryota</taxon>
        <taxon>Discoba</taxon>
        <taxon>Heterolobosea</taxon>
        <taxon>Tetramitia</taxon>
        <taxon>Eutetramitia</taxon>
        <taxon>Acrasidae</taxon>
        <taxon>Acrasis</taxon>
    </lineage>
</organism>
<dbReference type="PANTHER" id="PTHR46383">
    <property type="entry name" value="ASPARTATE AMINOTRANSFERASE"/>
    <property type="match status" value="1"/>
</dbReference>
<dbReference type="Pfam" id="PF00155">
    <property type="entry name" value="Aminotran_1_2"/>
    <property type="match status" value="1"/>
</dbReference>